<dbReference type="PANTHER" id="PTHR48020">
    <property type="entry name" value="PROTON MYO-INOSITOL COTRANSPORTER"/>
    <property type="match status" value="1"/>
</dbReference>
<proteinExistence type="predicted"/>
<feature type="non-terminal residue" evidence="2">
    <location>
        <position position="57"/>
    </location>
</feature>
<evidence type="ECO:0000256" key="1">
    <source>
        <dbReference type="ARBA" id="ARBA00022448"/>
    </source>
</evidence>
<dbReference type="InterPro" id="IPR050814">
    <property type="entry name" value="Myo-inositol_Transporter"/>
</dbReference>
<feature type="non-terminal residue" evidence="2">
    <location>
        <position position="1"/>
    </location>
</feature>
<evidence type="ECO:0000313" key="3">
    <source>
        <dbReference type="Proteomes" id="UP000313359"/>
    </source>
</evidence>
<sequence length="57" mass="6296">VVAMTVPVLLGAWTPQNTLGWFAAWNVFGFVMSQLCVPETKALSLEELDQVFSVPTR</sequence>
<keyword evidence="3" id="KW-1185">Reference proteome</keyword>
<reference evidence="2" key="1">
    <citation type="journal article" date="2018" name="Genome Biol. Evol.">
        <title>Genomics and development of Lentinus tigrinus, a white-rot wood-decaying mushroom with dimorphic fruiting bodies.</title>
        <authorList>
            <person name="Wu B."/>
            <person name="Xu Z."/>
            <person name="Knudson A."/>
            <person name="Carlson A."/>
            <person name="Chen N."/>
            <person name="Kovaka S."/>
            <person name="LaButti K."/>
            <person name="Lipzen A."/>
            <person name="Pennachio C."/>
            <person name="Riley R."/>
            <person name="Schakwitz W."/>
            <person name="Umezawa K."/>
            <person name="Ohm R.A."/>
            <person name="Grigoriev I.V."/>
            <person name="Nagy L.G."/>
            <person name="Gibbons J."/>
            <person name="Hibbett D."/>
        </authorList>
    </citation>
    <scope>NUCLEOTIDE SEQUENCE [LARGE SCALE GENOMIC DNA]</scope>
    <source>
        <strain evidence="2">ALCF2SS1-6</strain>
    </source>
</reference>
<organism evidence="2 3">
    <name type="scientific">Lentinus tigrinus ALCF2SS1-6</name>
    <dbReference type="NCBI Taxonomy" id="1328759"/>
    <lineage>
        <taxon>Eukaryota</taxon>
        <taxon>Fungi</taxon>
        <taxon>Dikarya</taxon>
        <taxon>Basidiomycota</taxon>
        <taxon>Agaricomycotina</taxon>
        <taxon>Agaricomycetes</taxon>
        <taxon>Polyporales</taxon>
        <taxon>Polyporaceae</taxon>
        <taxon>Lentinus</taxon>
    </lineage>
</organism>
<gene>
    <name evidence="2" type="ORF">L227DRAFT_465894</name>
</gene>
<dbReference type="OrthoDB" id="5290825at2759"/>
<dbReference type="GO" id="GO:0022857">
    <property type="term" value="F:transmembrane transporter activity"/>
    <property type="evidence" value="ECO:0007669"/>
    <property type="project" value="TreeGrafter"/>
</dbReference>
<evidence type="ECO:0000313" key="2">
    <source>
        <dbReference type="EMBL" id="RPD52259.1"/>
    </source>
</evidence>
<protein>
    <recommendedName>
        <fullName evidence="4">Major facilitator superfamily (MFS) profile domain-containing protein</fullName>
    </recommendedName>
</protein>
<dbReference type="STRING" id="1328759.A0A5C2RMY4"/>
<accession>A0A5C2RMY4</accession>
<dbReference type="Gene3D" id="1.20.1250.20">
    <property type="entry name" value="MFS general substrate transporter like domains"/>
    <property type="match status" value="1"/>
</dbReference>
<dbReference type="EMBL" id="ML122382">
    <property type="protein sequence ID" value="RPD52259.1"/>
    <property type="molecule type" value="Genomic_DNA"/>
</dbReference>
<evidence type="ECO:0008006" key="4">
    <source>
        <dbReference type="Google" id="ProtNLM"/>
    </source>
</evidence>
<keyword evidence="1" id="KW-0813">Transport</keyword>
<dbReference type="PANTHER" id="PTHR48020:SF26">
    <property type="entry name" value="MYO-INOSITOL TRANSPORTER, PUTATIVE (AFU_ORTHOLOGUE AFUA_4G01560)-RELATED"/>
    <property type="match status" value="1"/>
</dbReference>
<dbReference type="Proteomes" id="UP000313359">
    <property type="component" value="Unassembled WGS sequence"/>
</dbReference>
<dbReference type="GO" id="GO:0016020">
    <property type="term" value="C:membrane"/>
    <property type="evidence" value="ECO:0007669"/>
    <property type="project" value="TreeGrafter"/>
</dbReference>
<name>A0A5C2RMY4_9APHY</name>
<dbReference type="InterPro" id="IPR036259">
    <property type="entry name" value="MFS_trans_sf"/>
</dbReference>
<dbReference type="AlphaFoldDB" id="A0A5C2RMY4"/>